<comment type="similarity">
    <text evidence="3 6">Belongs to the glycosyl hydrolase 47 family.</text>
</comment>
<evidence type="ECO:0000256" key="5">
    <source>
        <dbReference type="ARBA" id="ARBA00023157"/>
    </source>
</evidence>
<dbReference type="InterPro" id="IPR012341">
    <property type="entry name" value="6hp_glycosidase-like_sf"/>
</dbReference>
<keyword evidence="5" id="KW-1015">Disulfide bond</keyword>
<evidence type="ECO:0000313" key="7">
    <source>
        <dbReference type="EMBL" id="KAL2918117.1"/>
    </source>
</evidence>
<dbReference type="PANTHER" id="PTHR11742:SF6">
    <property type="entry name" value="MANNOSYL-OLIGOSACCHARIDE ALPHA-1,2-MANNOSIDASE IA-RELATED"/>
    <property type="match status" value="1"/>
</dbReference>
<dbReference type="EC" id="3.2.1.-" evidence="6"/>
<dbReference type="EMBL" id="JADGIZ020000008">
    <property type="protein sequence ID" value="KAL2918117.1"/>
    <property type="molecule type" value="Genomic_DNA"/>
</dbReference>
<proteinExistence type="inferred from homology"/>
<comment type="caution">
    <text evidence="7">The sequence shown here is derived from an EMBL/GenBank/DDBJ whole genome shotgun (WGS) entry which is preliminary data.</text>
</comment>
<name>A0ABR4NF45_9FUNG</name>
<dbReference type="InterPro" id="IPR050749">
    <property type="entry name" value="Glycosyl_Hydrolase_47"/>
</dbReference>
<gene>
    <name evidence="7" type="ORF">HK105_202531</name>
</gene>
<keyword evidence="6" id="KW-0326">Glycosidase</keyword>
<evidence type="ECO:0000256" key="6">
    <source>
        <dbReference type="RuleBase" id="RU361193"/>
    </source>
</evidence>
<evidence type="ECO:0000256" key="1">
    <source>
        <dbReference type="ARBA" id="ARBA00001913"/>
    </source>
</evidence>
<organism evidence="7 8">
    <name type="scientific">Polyrhizophydium stewartii</name>
    <dbReference type="NCBI Taxonomy" id="2732419"/>
    <lineage>
        <taxon>Eukaryota</taxon>
        <taxon>Fungi</taxon>
        <taxon>Fungi incertae sedis</taxon>
        <taxon>Chytridiomycota</taxon>
        <taxon>Chytridiomycota incertae sedis</taxon>
        <taxon>Chytridiomycetes</taxon>
        <taxon>Rhizophydiales</taxon>
        <taxon>Rhizophydiales incertae sedis</taxon>
        <taxon>Polyrhizophydium</taxon>
    </lineage>
</organism>
<protein>
    <recommendedName>
        <fullName evidence="6">alpha-1,2-Mannosidase</fullName>
        <ecNumber evidence="6">3.2.1.-</ecNumber>
    </recommendedName>
</protein>
<evidence type="ECO:0000313" key="8">
    <source>
        <dbReference type="Proteomes" id="UP001527925"/>
    </source>
</evidence>
<evidence type="ECO:0000256" key="4">
    <source>
        <dbReference type="ARBA" id="ARBA00022801"/>
    </source>
</evidence>
<sequence>MIRHAWTGYYTHARGSDELCPQSKRGHNWTASASMLFTPVDSLDTLLLAGLKTEFAQAKALVVDSLDFDAVHNHVNAFETTIRILGGLLSGFELDGDKALLAKAKDLADRMINIFNTPTGFPNNLAKVDDRTSFSGSVSLATAGTHQIEYQYLSDVTGDLKYAAVALHTFEQIHAIPTKYPGLAPMYLNTFDERYSVAGESDSYYEYLLKLALATHEPRYRQWYDEASLAIEKHLLVKARGGKVAYLPNKEYGKSQNGFHHLSCFAGGMFALGAVTKNDGNSARLFEIGAALTRTCFESYQTAFTKLGGEWVNVDQDGNLKITNHDYLLRPEVVESIFVLWRLTHDQMYRDMAWAVVQALDKRCKTEAGYHGLDAHGAPHDRQESFFLAETLKYLYLTFSDDDVLPLEQFVLNTEAHPVSIRGFGKRKDPKSWVPIPDAKGLKDALPW</sequence>
<dbReference type="SUPFAM" id="SSF48225">
    <property type="entry name" value="Seven-hairpin glycosidases"/>
    <property type="match status" value="1"/>
</dbReference>
<dbReference type="InterPro" id="IPR036026">
    <property type="entry name" value="Seven-hairpin_glycosidases"/>
</dbReference>
<comment type="cofactor">
    <cofactor evidence="1">
        <name>Ca(2+)</name>
        <dbReference type="ChEBI" id="CHEBI:29108"/>
    </cofactor>
</comment>
<evidence type="ECO:0000256" key="2">
    <source>
        <dbReference type="ARBA" id="ARBA00004922"/>
    </source>
</evidence>
<evidence type="ECO:0000256" key="3">
    <source>
        <dbReference type="ARBA" id="ARBA00007658"/>
    </source>
</evidence>
<reference evidence="7 8" key="1">
    <citation type="submission" date="2023-09" db="EMBL/GenBank/DDBJ databases">
        <title>Pangenome analysis of Batrachochytrium dendrobatidis and related Chytrids.</title>
        <authorList>
            <person name="Yacoub M.N."/>
            <person name="Stajich J.E."/>
            <person name="James T.Y."/>
        </authorList>
    </citation>
    <scope>NUCLEOTIDE SEQUENCE [LARGE SCALE GENOMIC DNA]</scope>
    <source>
        <strain evidence="7 8">JEL0888</strain>
    </source>
</reference>
<dbReference type="Proteomes" id="UP001527925">
    <property type="component" value="Unassembled WGS sequence"/>
</dbReference>
<comment type="pathway">
    <text evidence="2">Protein modification; protein glycosylation.</text>
</comment>
<dbReference type="Pfam" id="PF01532">
    <property type="entry name" value="Glyco_hydro_47"/>
    <property type="match status" value="1"/>
</dbReference>
<accession>A0ABR4NF45</accession>
<keyword evidence="8" id="KW-1185">Reference proteome</keyword>
<dbReference type="InterPro" id="IPR001382">
    <property type="entry name" value="Glyco_hydro_47"/>
</dbReference>
<dbReference type="PANTHER" id="PTHR11742">
    <property type="entry name" value="MANNOSYL-OLIGOSACCHARIDE ALPHA-1,2-MANNOSIDASE-RELATED"/>
    <property type="match status" value="1"/>
</dbReference>
<dbReference type="PRINTS" id="PR00747">
    <property type="entry name" value="GLYHDRLASE47"/>
</dbReference>
<keyword evidence="4 6" id="KW-0378">Hydrolase</keyword>
<dbReference type="Gene3D" id="1.50.10.10">
    <property type="match status" value="1"/>
</dbReference>